<keyword evidence="1" id="KW-0808">Transferase</keyword>
<sequence>MIIMPEITAELVERWIKNCVQKLKQDEEYLSTLDHYVGDGDHGQNVIGAFRQLESNWPNEVTSLGSIFNYVGSVLQKETESAAVHLYGEAFLEMSKELHGNDVTIKQFGAGLQTAVVKMKQIGDTKRGDKTLIDVWASVADAVEKQTHPNYLVFEDAAKSALKTSKYLTAQKGEAAKRGNKSIGFLDPGVVSSYYLFQALTNVLTEAEKDSIKN</sequence>
<dbReference type="SUPFAM" id="SSF101473">
    <property type="entry name" value="DhaL-like"/>
    <property type="match status" value="1"/>
</dbReference>
<evidence type="ECO:0000313" key="4">
    <source>
        <dbReference type="EMBL" id="TSB47217.1"/>
    </source>
</evidence>
<dbReference type="Proteomes" id="UP000318521">
    <property type="component" value="Unassembled WGS sequence"/>
</dbReference>
<keyword evidence="5" id="KW-1185">Reference proteome</keyword>
<dbReference type="InterPro" id="IPR036117">
    <property type="entry name" value="DhaL_dom_sf"/>
</dbReference>
<dbReference type="OrthoDB" id="9800291at2"/>
<dbReference type="EMBL" id="VLXZ01000003">
    <property type="protein sequence ID" value="TSB47217.1"/>
    <property type="molecule type" value="Genomic_DNA"/>
</dbReference>
<comment type="caution">
    <text evidence="4">The sequence shown here is derived from an EMBL/GenBank/DDBJ whole genome shotgun (WGS) entry which is preliminary data.</text>
</comment>
<proteinExistence type="predicted"/>
<dbReference type="PANTHER" id="PTHR28629">
    <property type="entry name" value="TRIOKINASE/FMN CYCLASE"/>
    <property type="match status" value="1"/>
</dbReference>
<protein>
    <submittedName>
        <fullName evidence="4">DAK2 domain-containing protein</fullName>
    </submittedName>
</protein>
<gene>
    <name evidence="4" type="ORF">FN960_05610</name>
</gene>
<dbReference type="SMART" id="SM01120">
    <property type="entry name" value="Dak2"/>
    <property type="match status" value="1"/>
</dbReference>
<accession>A0A554A0J4</accession>
<dbReference type="GO" id="GO:0005829">
    <property type="term" value="C:cytosol"/>
    <property type="evidence" value="ECO:0007669"/>
    <property type="project" value="TreeGrafter"/>
</dbReference>
<evidence type="ECO:0000259" key="3">
    <source>
        <dbReference type="PROSITE" id="PS51480"/>
    </source>
</evidence>
<feature type="domain" description="DhaL" evidence="3">
    <location>
        <begin position="10"/>
        <end position="202"/>
    </location>
</feature>
<keyword evidence="2" id="KW-0418">Kinase</keyword>
<dbReference type="Gene3D" id="1.25.40.340">
    <property type="match status" value="1"/>
</dbReference>
<dbReference type="Pfam" id="PF02734">
    <property type="entry name" value="Dak2"/>
    <property type="match status" value="1"/>
</dbReference>
<dbReference type="InterPro" id="IPR004007">
    <property type="entry name" value="DhaL_dom"/>
</dbReference>
<dbReference type="GO" id="GO:0004371">
    <property type="term" value="F:glycerone kinase activity"/>
    <property type="evidence" value="ECO:0007669"/>
    <property type="project" value="InterPro"/>
</dbReference>
<dbReference type="InterPro" id="IPR050861">
    <property type="entry name" value="Dihydroxyacetone_Kinase"/>
</dbReference>
<evidence type="ECO:0000256" key="1">
    <source>
        <dbReference type="ARBA" id="ARBA00022679"/>
    </source>
</evidence>
<name>A0A554A0J4_9BACI</name>
<dbReference type="PROSITE" id="PS51480">
    <property type="entry name" value="DHAL"/>
    <property type="match status" value="1"/>
</dbReference>
<reference evidence="4 5" key="1">
    <citation type="submission" date="2019-07" db="EMBL/GenBank/DDBJ databases">
        <authorList>
            <person name="Park Y.J."/>
            <person name="Jeong S.E."/>
            <person name="Jung H.S."/>
        </authorList>
    </citation>
    <scope>NUCLEOTIDE SEQUENCE [LARGE SCALE GENOMIC DNA]</scope>
    <source>
        <strain evidence="5">P16(2019)</strain>
    </source>
</reference>
<dbReference type="GO" id="GO:0019563">
    <property type="term" value="P:glycerol catabolic process"/>
    <property type="evidence" value="ECO:0007669"/>
    <property type="project" value="TreeGrafter"/>
</dbReference>
<dbReference type="PANTHER" id="PTHR28629:SF4">
    <property type="entry name" value="TRIOKINASE_FMN CYCLASE"/>
    <property type="match status" value="1"/>
</dbReference>
<organism evidence="4 5">
    <name type="scientific">Alkalicoccobacillus porphyridii</name>
    <dbReference type="NCBI Taxonomy" id="2597270"/>
    <lineage>
        <taxon>Bacteria</taxon>
        <taxon>Bacillati</taxon>
        <taxon>Bacillota</taxon>
        <taxon>Bacilli</taxon>
        <taxon>Bacillales</taxon>
        <taxon>Bacillaceae</taxon>
        <taxon>Alkalicoccobacillus</taxon>
    </lineage>
</organism>
<evidence type="ECO:0000313" key="5">
    <source>
        <dbReference type="Proteomes" id="UP000318521"/>
    </source>
</evidence>
<evidence type="ECO:0000256" key="2">
    <source>
        <dbReference type="ARBA" id="ARBA00022777"/>
    </source>
</evidence>
<dbReference type="AlphaFoldDB" id="A0A554A0J4"/>